<feature type="compositionally biased region" description="Basic and acidic residues" evidence="1">
    <location>
        <begin position="102"/>
        <end position="123"/>
    </location>
</feature>
<protein>
    <submittedName>
        <fullName evidence="2">Uncharacterized protein</fullName>
    </submittedName>
</protein>
<dbReference type="AlphaFoldDB" id="A0A6J8BXY2"/>
<name>A0A6J8BXY2_MYTCO</name>
<dbReference type="Proteomes" id="UP000507470">
    <property type="component" value="Unassembled WGS sequence"/>
</dbReference>
<evidence type="ECO:0000313" key="2">
    <source>
        <dbReference type="EMBL" id="CAC5388522.1"/>
    </source>
</evidence>
<gene>
    <name evidence="2" type="ORF">MCOR_23778</name>
</gene>
<dbReference type="OrthoDB" id="6099071at2759"/>
<dbReference type="EMBL" id="CACVKT020004176">
    <property type="protein sequence ID" value="CAC5388522.1"/>
    <property type="molecule type" value="Genomic_DNA"/>
</dbReference>
<dbReference type="Gene3D" id="3.30.160.60">
    <property type="entry name" value="Classic Zinc Finger"/>
    <property type="match status" value="1"/>
</dbReference>
<evidence type="ECO:0000256" key="1">
    <source>
        <dbReference type="SAM" id="MobiDB-lite"/>
    </source>
</evidence>
<reference evidence="2 3" key="1">
    <citation type="submission" date="2020-06" db="EMBL/GenBank/DDBJ databases">
        <authorList>
            <person name="Li R."/>
            <person name="Bekaert M."/>
        </authorList>
    </citation>
    <scope>NUCLEOTIDE SEQUENCE [LARGE SCALE GENOMIC DNA]</scope>
    <source>
        <strain evidence="3">wild</strain>
    </source>
</reference>
<sequence length="281" mass="31972">MPKTKVTPRRGNIPISMEVDASERMLCPFCPSTFRTKEQRNKHIIECTDSRLCCDLCSYNTTKRVYLNKHFKNIHCSAGKEGTEIENNDKTDNNNNNVTQSSEEKRIDKDHNKIDQKDPEKVDNNNNNSESSSSEEDNGKEEVDNSKSLFEDISSDEDIVEISVDKVRDPETPETANMADKLTTSTVEIGRIIRKVTRPTPVHTQRGKVQDLRQKLARTLALQLVNTPKIHTIRGMETVGAKEQSAKEPRLVTKYIKIISDYEENGKKIRIIEKKVPADSI</sequence>
<proteinExistence type="predicted"/>
<keyword evidence="3" id="KW-1185">Reference proteome</keyword>
<accession>A0A6J8BXY2</accession>
<organism evidence="2 3">
    <name type="scientific">Mytilus coruscus</name>
    <name type="common">Sea mussel</name>
    <dbReference type="NCBI Taxonomy" id="42192"/>
    <lineage>
        <taxon>Eukaryota</taxon>
        <taxon>Metazoa</taxon>
        <taxon>Spiralia</taxon>
        <taxon>Lophotrochozoa</taxon>
        <taxon>Mollusca</taxon>
        <taxon>Bivalvia</taxon>
        <taxon>Autobranchia</taxon>
        <taxon>Pteriomorphia</taxon>
        <taxon>Mytilida</taxon>
        <taxon>Mytiloidea</taxon>
        <taxon>Mytilidae</taxon>
        <taxon>Mytilinae</taxon>
        <taxon>Mytilus</taxon>
    </lineage>
</organism>
<evidence type="ECO:0000313" key="3">
    <source>
        <dbReference type="Proteomes" id="UP000507470"/>
    </source>
</evidence>
<feature type="region of interest" description="Disordered" evidence="1">
    <location>
        <begin position="82"/>
        <end position="154"/>
    </location>
</feature>
<feature type="compositionally biased region" description="Basic and acidic residues" evidence="1">
    <location>
        <begin position="82"/>
        <end position="92"/>
    </location>
</feature>